<dbReference type="AlphaFoldDB" id="A0AB34VDX5"/>
<protein>
    <recommendedName>
        <fullName evidence="1">Knr4/Smi1-like domain-containing protein</fullName>
    </recommendedName>
</protein>
<name>A0AB34VDX5_9GAMM</name>
<dbReference type="Proteomes" id="UP000072520">
    <property type="component" value="Unassembled WGS sequence"/>
</dbReference>
<reference evidence="2 3" key="1">
    <citation type="journal article" date="2016" name="Front. Microbiol.">
        <title>Genomic Resource of Rice Seed Associated Bacteria.</title>
        <authorList>
            <person name="Midha S."/>
            <person name="Bansal K."/>
            <person name="Sharma S."/>
            <person name="Kumar N."/>
            <person name="Patil P.P."/>
            <person name="Chaudhry V."/>
            <person name="Patil P.B."/>
        </authorList>
    </citation>
    <scope>NUCLEOTIDE SEQUENCE [LARGE SCALE GENOMIC DNA]</scope>
    <source>
        <strain evidence="2 3">RSA13</strain>
    </source>
</reference>
<dbReference type="EMBL" id="LDSI01000018">
    <property type="protein sequence ID" value="KTS96473.1"/>
    <property type="molecule type" value="Genomic_DNA"/>
</dbReference>
<comment type="caution">
    <text evidence="2">The sequence shown here is derived from an EMBL/GenBank/DDBJ whole genome shotgun (WGS) entry which is preliminary data.</text>
</comment>
<evidence type="ECO:0000259" key="1">
    <source>
        <dbReference type="SMART" id="SM00860"/>
    </source>
</evidence>
<evidence type="ECO:0000313" key="2">
    <source>
        <dbReference type="EMBL" id="KTS96473.1"/>
    </source>
</evidence>
<dbReference type="RefSeq" id="WP_058708920.1">
    <property type="nucleotide sequence ID" value="NZ_LDSI01000018.1"/>
</dbReference>
<sequence>MAILTGAGLGQTDIDLLAKNFAVTFPDDYRDFLAKYNGLRVESPDYCDLPFDRVDNGYVSFDALFGHDVSNENYDISVMNDELLDELSFVENAVIIGIDPGDNGYVLITEGEQSGVYYWDRSCLHVDDAKQDYDIAGDEDSQHLYLLAGTFQQFFDILSGLTIQKGMSVSQGL</sequence>
<dbReference type="SUPFAM" id="SSF160631">
    <property type="entry name" value="SMI1/KNR4-like"/>
    <property type="match status" value="1"/>
</dbReference>
<organism evidence="2 3">
    <name type="scientific">Pantoea stewartii</name>
    <dbReference type="NCBI Taxonomy" id="66269"/>
    <lineage>
        <taxon>Bacteria</taxon>
        <taxon>Pseudomonadati</taxon>
        <taxon>Pseudomonadota</taxon>
        <taxon>Gammaproteobacteria</taxon>
        <taxon>Enterobacterales</taxon>
        <taxon>Erwiniaceae</taxon>
        <taxon>Pantoea</taxon>
    </lineage>
</organism>
<evidence type="ECO:0000313" key="3">
    <source>
        <dbReference type="Proteomes" id="UP000072520"/>
    </source>
</evidence>
<dbReference type="SMART" id="SM00860">
    <property type="entry name" value="SMI1_KNR4"/>
    <property type="match status" value="1"/>
</dbReference>
<dbReference type="Pfam" id="PF09346">
    <property type="entry name" value="SMI1_KNR4"/>
    <property type="match status" value="1"/>
</dbReference>
<dbReference type="Gene3D" id="3.40.1580.10">
    <property type="entry name" value="SMI1/KNR4-like"/>
    <property type="match status" value="1"/>
</dbReference>
<dbReference type="InterPro" id="IPR037883">
    <property type="entry name" value="Knr4/Smi1-like_sf"/>
</dbReference>
<gene>
    <name evidence="2" type="ORF">RSA13_12590</name>
</gene>
<accession>A0AB34VDX5</accession>
<proteinExistence type="predicted"/>
<feature type="domain" description="Knr4/Smi1-like" evidence="1">
    <location>
        <begin position="8"/>
        <end position="157"/>
    </location>
</feature>
<dbReference type="InterPro" id="IPR018958">
    <property type="entry name" value="Knr4/Smi1-like_dom"/>
</dbReference>